<dbReference type="EMBL" id="SOJN01000019">
    <property type="protein sequence ID" value="TET47495.1"/>
    <property type="molecule type" value="Genomic_DNA"/>
</dbReference>
<protein>
    <submittedName>
        <fullName evidence="1">Uncharacterized protein</fullName>
    </submittedName>
</protein>
<comment type="caution">
    <text evidence="1">The sequence shown here is derived from an EMBL/GenBank/DDBJ whole genome shotgun (WGS) entry which is preliminary data.</text>
</comment>
<gene>
    <name evidence="1" type="ORF">E3J62_01305</name>
</gene>
<dbReference type="AlphaFoldDB" id="A0A523UY88"/>
<reference evidence="1 2" key="1">
    <citation type="submission" date="2019-03" db="EMBL/GenBank/DDBJ databases">
        <title>Metabolic potential of uncultured bacteria and archaea associated with petroleum seepage in deep-sea sediments.</title>
        <authorList>
            <person name="Dong X."/>
            <person name="Hubert C."/>
        </authorList>
    </citation>
    <scope>NUCLEOTIDE SEQUENCE [LARGE SCALE GENOMIC DNA]</scope>
    <source>
        <strain evidence="1">E44_bin18</strain>
    </source>
</reference>
<evidence type="ECO:0000313" key="2">
    <source>
        <dbReference type="Proteomes" id="UP000315525"/>
    </source>
</evidence>
<organism evidence="1 2">
    <name type="scientific">candidate division TA06 bacterium</name>
    <dbReference type="NCBI Taxonomy" id="2250710"/>
    <lineage>
        <taxon>Bacteria</taxon>
        <taxon>Bacteria division TA06</taxon>
    </lineage>
</organism>
<dbReference type="Proteomes" id="UP000315525">
    <property type="component" value="Unassembled WGS sequence"/>
</dbReference>
<accession>A0A523UY88</accession>
<name>A0A523UY88_UNCT6</name>
<sequence>MEAQFYEIYKDLYDLYRRERGLFLDWPPEYSPGLVRLYLVNFRGLRWVTEAIEEAVLELGLSERIRPDAKHFLLVNFHQMVVLPLLHPEIAFQESSANIIEKLPRRLKDDVQTILSIVSKEKESNEEISTGDVLKATADVWRKLHLNKWNIWG</sequence>
<proteinExistence type="predicted"/>
<evidence type="ECO:0000313" key="1">
    <source>
        <dbReference type="EMBL" id="TET47495.1"/>
    </source>
</evidence>